<name>A0A6S6T533_9GAMM</name>
<dbReference type="InterPro" id="IPR011322">
    <property type="entry name" value="N-reg_PII-like_a/b"/>
</dbReference>
<dbReference type="Pfam" id="PF09413">
    <property type="entry name" value="DUF2007"/>
    <property type="match status" value="1"/>
</dbReference>
<proteinExistence type="predicted"/>
<gene>
    <name evidence="2" type="ORF">HELGO_WM49182</name>
</gene>
<reference evidence="2" key="1">
    <citation type="submission" date="2020-01" db="EMBL/GenBank/DDBJ databases">
        <authorList>
            <person name="Meier V. D."/>
            <person name="Meier V D."/>
        </authorList>
    </citation>
    <scope>NUCLEOTIDE SEQUENCE</scope>
    <source>
        <strain evidence="2">HLG_WM_MAG_08</strain>
    </source>
</reference>
<evidence type="ECO:0000313" key="2">
    <source>
        <dbReference type="EMBL" id="CAA6818281.1"/>
    </source>
</evidence>
<evidence type="ECO:0000259" key="1">
    <source>
        <dbReference type="Pfam" id="PF09413"/>
    </source>
</evidence>
<feature type="domain" description="DUF2007" evidence="1">
    <location>
        <begin position="13"/>
        <end position="70"/>
    </location>
</feature>
<sequence>MAKLVMATTYTGILEAHIARGRLEAEGIPVTLHNEHHIATDWLISNAIGGVKLMVAASNLEQARTILQSCEAGEYDIAPEISYSDGLSCPSCDSTNISSDKPWLAILLGLIPFNIYSLVMARSRTHHKCEQCDYRWHRWFEESDTKSLDNELSHEHA</sequence>
<dbReference type="Gene3D" id="3.30.70.790">
    <property type="entry name" value="UreE, C-terminal domain"/>
    <property type="match status" value="1"/>
</dbReference>
<dbReference type="InterPro" id="IPR018551">
    <property type="entry name" value="DUF2007"/>
</dbReference>
<dbReference type="SUPFAM" id="SSF54913">
    <property type="entry name" value="GlnB-like"/>
    <property type="match status" value="1"/>
</dbReference>
<dbReference type="EMBL" id="CACVAV010000285">
    <property type="protein sequence ID" value="CAA6818281.1"/>
    <property type="molecule type" value="Genomic_DNA"/>
</dbReference>
<dbReference type="AlphaFoldDB" id="A0A6S6T533"/>
<accession>A0A6S6T533</accession>
<protein>
    <recommendedName>
        <fullName evidence="1">DUF2007 domain-containing protein</fullName>
    </recommendedName>
</protein>
<organism evidence="2">
    <name type="scientific">uncultured Thiotrichaceae bacterium</name>
    <dbReference type="NCBI Taxonomy" id="298394"/>
    <lineage>
        <taxon>Bacteria</taxon>
        <taxon>Pseudomonadati</taxon>
        <taxon>Pseudomonadota</taxon>
        <taxon>Gammaproteobacteria</taxon>
        <taxon>Thiotrichales</taxon>
        <taxon>Thiotrichaceae</taxon>
        <taxon>environmental samples</taxon>
    </lineage>
</organism>